<gene>
    <name evidence="1" type="ORF">U0035_16520</name>
</gene>
<protein>
    <submittedName>
        <fullName evidence="1">HD domain-containing protein</fullName>
    </submittedName>
</protein>
<dbReference type="RefSeq" id="WP_114792303.1">
    <property type="nucleotide sequence ID" value="NZ_CP139960.1"/>
</dbReference>
<dbReference type="SUPFAM" id="SSF109604">
    <property type="entry name" value="HD-domain/PDEase-like"/>
    <property type="match status" value="1"/>
</dbReference>
<accession>A0ABZ0W579</accession>
<name>A0ABZ0W579_9BACT</name>
<dbReference type="Gene3D" id="1.10.3210.10">
    <property type="entry name" value="Hypothetical protein af1432"/>
    <property type="match status" value="1"/>
</dbReference>
<organism evidence="1 2">
    <name type="scientific">Niabella yanshanensis</name>
    <dbReference type="NCBI Taxonomy" id="577386"/>
    <lineage>
        <taxon>Bacteria</taxon>
        <taxon>Pseudomonadati</taxon>
        <taxon>Bacteroidota</taxon>
        <taxon>Chitinophagia</taxon>
        <taxon>Chitinophagales</taxon>
        <taxon>Chitinophagaceae</taxon>
        <taxon>Niabella</taxon>
    </lineage>
</organism>
<sequence>MDLQSAYQKAISFAANKHAGQTITGTPLPYLVHVCNVAMEILIASQHSLDFNVTSAVQVALLHDTIEDTNTSYEELSEAFGEDIAAGVLALTKNEELPKAEQMQDSLKRIKAHPKEVWAVKLADRITNLQKPPELWNASKKSSYLEEAVSIATYLEGGNPYLENRISKLIQSYKIYLL</sequence>
<proteinExistence type="predicted"/>
<keyword evidence="2" id="KW-1185">Reference proteome</keyword>
<dbReference type="InterPro" id="IPR052194">
    <property type="entry name" value="MESH1"/>
</dbReference>
<evidence type="ECO:0000313" key="2">
    <source>
        <dbReference type="Proteomes" id="UP001325680"/>
    </source>
</evidence>
<dbReference type="Proteomes" id="UP001325680">
    <property type="component" value="Chromosome"/>
</dbReference>
<dbReference type="Pfam" id="PF13328">
    <property type="entry name" value="HD_4"/>
    <property type="match status" value="1"/>
</dbReference>
<dbReference type="PANTHER" id="PTHR46246">
    <property type="entry name" value="GUANOSINE-3',5'-BIS(DIPHOSPHATE) 3'-PYROPHOSPHOHYDROLASE MESH1"/>
    <property type="match status" value="1"/>
</dbReference>
<dbReference type="PANTHER" id="PTHR46246:SF1">
    <property type="entry name" value="GUANOSINE-3',5'-BIS(DIPHOSPHATE) 3'-PYROPHOSPHOHYDROLASE MESH1"/>
    <property type="match status" value="1"/>
</dbReference>
<reference evidence="1 2" key="1">
    <citation type="submission" date="2023-12" db="EMBL/GenBank/DDBJ databases">
        <title>Genome sequencing and assembly of bacterial species from a model synthetic community.</title>
        <authorList>
            <person name="Hogle S.L."/>
        </authorList>
    </citation>
    <scope>NUCLEOTIDE SEQUENCE [LARGE SCALE GENOMIC DNA]</scope>
    <source>
        <strain evidence="1 2">HAMBI_3031</strain>
    </source>
</reference>
<dbReference type="EMBL" id="CP139960">
    <property type="protein sequence ID" value="WQD37275.1"/>
    <property type="molecule type" value="Genomic_DNA"/>
</dbReference>
<evidence type="ECO:0000313" key="1">
    <source>
        <dbReference type="EMBL" id="WQD37275.1"/>
    </source>
</evidence>